<feature type="transmembrane region" description="Helical" evidence="17">
    <location>
        <begin position="461"/>
        <end position="483"/>
    </location>
</feature>
<keyword evidence="8 17" id="KW-0406">Ion transport</keyword>
<dbReference type="InterPro" id="IPR006201">
    <property type="entry name" value="Neur_channel"/>
</dbReference>
<evidence type="ECO:0000256" key="16">
    <source>
        <dbReference type="ARBA" id="ARBA00034104"/>
    </source>
</evidence>
<keyword evidence="5 17" id="KW-0812">Transmembrane</keyword>
<keyword evidence="12" id="KW-0325">Glycoprotein</keyword>
<organism evidence="20 21">
    <name type="scientific">Danaus chrysippus</name>
    <name type="common">African queen</name>
    <dbReference type="NCBI Taxonomy" id="151541"/>
    <lineage>
        <taxon>Eukaryota</taxon>
        <taxon>Metazoa</taxon>
        <taxon>Ecdysozoa</taxon>
        <taxon>Arthropoda</taxon>
        <taxon>Hexapoda</taxon>
        <taxon>Insecta</taxon>
        <taxon>Pterygota</taxon>
        <taxon>Neoptera</taxon>
        <taxon>Endopterygota</taxon>
        <taxon>Lepidoptera</taxon>
        <taxon>Glossata</taxon>
        <taxon>Ditrysia</taxon>
        <taxon>Papilionoidea</taxon>
        <taxon>Nymphalidae</taxon>
        <taxon>Danainae</taxon>
        <taxon>Danaini</taxon>
        <taxon>Danaina</taxon>
        <taxon>Danaus</taxon>
        <taxon>Anosia</taxon>
    </lineage>
</organism>
<keyword evidence="21" id="KW-1185">Reference proteome</keyword>
<accession>A0A8J2R963</accession>
<evidence type="ECO:0000256" key="15">
    <source>
        <dbReference type="ARBA" id="ARBA00023303"/>
    </source>
</evidence>
<dbReference type="CDD" id="cd18997">
    <property type="entry name" value="LGIC_ECD_nAChR"/>
    <property type="match status" value="1"/>
</dbReference>
<comment type="caution">
    <text evidence="20">The sequence shown here is derived from an EMBL/GenBank/DDBJ whole genome shotgun (WGS) entry which is preliminary data.</text>
</comment>
<name>A0A8J2R963_9NEOP</name>
<dbReference type="InterPro" id="IPR036734">
    <property type="entry name" value="Neur_chan_lig-bd_sf"/>
</dbReference>
<evidence type="ECO:0000256" key="14">
    <source>
        <dbReference type="ARBA" id="ARBA00023286"/>
    </source>
</evidence>
<evidence type="ECO:0000256" key="11">
    <source>
        <dbReference type="ARBA" id="ARBA00023170"/>
    </source>
</evidence>
<dbReference type="GO" id="GO:0045211">
    <property type="term" value="C:postsynaptic membrane"/>
    <property type="evidence" value="ECO:0007669"/>
    <property type="project" value="UniProtKB-SubCell"/>
</dbReference>
<feature type="domain" description="Neurotransmitter-gated ion-channel transmembrane" evidence="19">
    <location>
        <begin position="430"/>
        <end position="657"/>
    </location>
</feature>
<evidence type="ECO:0000256" key="12">
    <source>
        <dbReference type="ARBA" id="ARBA00023180"/>
    </source>
</evidence>
<dbReference type="InterPro" id="IPR002394">
    <property type="entry name" value="Nicotinic_acetylcholine_rcpt"/>
</dbReference>
<dbReference type="InterPro" id="IPR036719">
    <property type="entry name" value="Neuro-gated_channel_TM_sf"/>
</dbReference>
<evidence type="ECO:0000256" key="13">
    <source>
        <dbReference type="ARBA" id="ARBA00023257"/>
    </source>
</evidence>
<keyword evidence="14" id="KW-1071">Ligand-gated ion channel</keyword>
<evidence type="ECO:0000256" key="17">
    <source>
        <dbReference type="RuleBase" id="RU000687"/>
    </source>
</evidence>
<evidence type="ECO:0000256" key="10">
    <source>
        <dbReference type="ARBA" id="ARBA00023157"/>
    </source>
</evidence>
<proteinExistence type="inferred from homology"/>
<dbReference type="Gene3D" id="2.70.170.10">
    <property type="entry name" value="Neurotransmitter-gated ion-channel ligand-binding domain"/>
    <property type="match status" value="2"/>
</dbReference>
<dbReference type="OrthoDB" id="5975154at2759"/>
<dbReference type="CDD" id="cd19051">
    <property type="entry name" value="LGIC_TM_cation"/>
    <property type="match status" value="1"/>
</dbReference>
<keyword evidence="3 17" id="KW-0813">Transport</keyword>
<comment type="subcellular location">
    <subcellularLocation>
        <location evidence="16">Postsynaptic cell membrane</location>
        <topology evidence="16">Multi-pass membrane protein</topology>
    </subcellularLocation>
</comment>
<comment type="similarity">
    <text evidence="2">Belongs to the ligand-gated ion channel (TC 1.A.9) family. Acetylcholine receptor (TC 1.A.9.1) subfamily.</text>
</comment>
<sequence>MFFTFSPSYITSVRATKAPKMSVYCWSFKPDSSEFLRTTQTKLRFLSFFRDGRKFIVSRGSGAWLTGLSSRNSCSGRFEYPTRICAICSWSLRVLLRLFVEPPLTYVASELFNRHVAEKASAVPGNTGEDNLINLVAVSEQGPHEKRLLNALLNSYNTLERPVANESEPLEVKFGLTLQQIIDVDEKNQILTTNVWLNLDEKNQLLITNIWLSLEWNDYNLRWNDSDYGGVKDLRITPNKLWKPDVLMYNSADEGFDGTYQTNVVVRNNGSCLYVPPGIFKSTCKIDITWFPFDDQHCDMKFGSWTYDGNQLDLVLKDEAGGDLSDFITNGEWYLIGMPGKKNTITYACCPEPYVDVTFTIMIRRRTLYYFFNLIVPCVLISSMALLGFTLPPDSGEKLTLGVTILLSLTVFLNLVAETLPQVSDAIPLLGVTILLSQTVFSLLVGHVITKTSEAIPLIGTYFNCIMFMVASSVVLTVVVLNYHHRTADIHEMPQWIKTVFLQWLPWILRMSRPGKKITRKTIMMSNRMRELELKERSSKSLLANVLDIDDDFRHVPPPPNSTASTGNLGPGCSIFRTDFRRSFVRPSTMEDVGGGLGSHHRELHLILRELQFITARMKKADDEAELISDWKFAAMVVDRFCLFVFTLFTIIATVAVLLSAPHIIVQ</sequence>
<dbReference type="Proteomes" id="UP000789524">
    <property type="component" value="Unassembled WGS sequence"/>
</dbReference>
<evidence type="ECO:0000256" key="9">
    <source>
        <dbReference type="ARBA" id="ARBA00023136"/>
    </source>
</evidence>
<protein>
    <submittedName>
        <fullName evidence="20">(African queen) hypothetical protein</fullName>
    </submittedName>
</protein>
<keyword evidence="15 17" id="KW-0407">Ion channel</keyword>
<dbReference type="InterPro" id="IPR018000">
    <property type="entry name" value="Neurotransmitter_ion_chnl_CS"/>
</dbReference>
<evidence type="ECO:0000256" key="5">
    <source>
        <dbReference type="ARBA" id="ARBA00022692"/>
    </source>
</evidence>
<dbReference type="InterPro" id="IPR006029">
    <property type="entry name" value="Neurotrans-gated_channel_TM"/>
</dbReference>
<dbReference type="PRINTS" id="PR00252">
    <property type="entry name" value="NRIONCHANNEL"/>
</dbReference>
<dbReference type="FunFam" id="1.20.58.390:FF:000037">
    <property type="entry name" value="Nicotinic acetylcholine receptor subunit alpha6"/>
    <property type="match status" value="1"/>
</dbReference>
<dbReference type="SUPFAM" id="SSF63712">
    <property type="entry name" value="Nicotinic receptor ligand binding domain-like"/>
    <property type="match status" value="2"/>
</dbReference>
<dbReference type="PANTHER" id="PTHR18945">
    <property type="entry name" value="NEUROTRANSMITTER GATED ION CHANNEL"/>
    <property type="match status" value="1"/>
</dbReference>
<dbReference type="EMBL" id="CAKASE010000080">
    <property type="protein sequence ID" value="CAG9581892.1"/>
    <property type="molecule type" value="Genomic_DNA"/>
</dbReference>
<evidence type="ECO:0000256" key="2">
    <source>
        <dbReference type="ARBA" id="ARBA00009237"/>
    </source>
</evidence>
<dbReference type="FunFam" id="1.20.58.390:FF:000064">
    <property type="entry name" value="Neuronal acetylcholine receptor subunit alpha-7"/>
    <property type="match status" value="1"/>
</dbReference>
<keyword evidence="10" id="KW-1015">Disulfide bond</keyword>
<keyword evidence="7" id="KW-0770">Synapse</keyword>
<evidence type="ECO:0000256" key="8">
    <source>
        <dbReference type="ARBA" id="ARBA00023065"/>
    </source>
</evidence>
<reference evidence="20" key="1">
    <citation type="submission" date="2021-09" db="EMBL/GenBank/DDBJ databases">
        <authorList>
            <person name="Martin H S."/>
        </authorList>
    </citation>
    <scope>NUCLEOTIDE SEQUENCE</scope>
</reference>
<feature type="transmembrane region" description="Helical" evidence="17">
    <location>
        <begin position="429"/>
        <end position="449"/>
    </location>
</feature>
<dbReference type="Pfam" id="PF02932">
    <property type="entry name" value="Neur_chan_memb"/>
    <property type="match status" value="1"/>
</dbReference>
<dbReference type="GO" id="GO:0004888">
    <property type="term" value="F:transmembrane signaling receptor activity"/>
    <property type="evidence" value="ECO:0007669"/>
    <property type="project" value="InterPro"/>
</dbReference>
<evidence type="ECO:0000313" key="21">
    <source>
        <dbReference type="Proteomes" id="UP000789524"/>
    </source>
</evidence>
<dbReference type="SUPFAM" id="SSF90112">
    <property type="entry name" value="Neurotransmitter-gated ion-channel transmembrane pore"/>
    <property type="match status" value="2"/>
</dbReference>
<evidence type="ECO:0000256" key="4">
    <source>
        <dbReference type="ARBA" id="ARBA00022475"/>
    </source>
</evidence>
<keyword evidence="4" id="KW-1003">Cell membrane</keyword>
<evidence type="ECO:0000259" key="18">
    <source>
        <dbReference type="Pfam" id="PF02931"/>
    </source>
</evidence>
<keyword evidence="6 17" id="KW-1133">Transmembrane helix</keyword>
<evidence type="ECO:0000313" key="20">
    <source>
        <dbReference type="EMBL" id="CAG9581892.1"/>
    </source>
</evidence>
<dbReference type="PROSITE" id="PS00236">
    <property type="entry name" value="NEUROTR_ION_CHANNEL"/>
    <property type="match status" value="1"/>
</dbReference>
<evidence type="ECO:0000256" key="3">
    <source>
        <dbReference type="ARBA" id="ARBA00022448"/>
    </source>
</evidence>
<evidence type="ECO:0000256" key="1">
    <source>
        <dbReference type="ARBA" id="ARBA00003328"/>
    </source>
</evidence>
<dbReference type="AlphaFoldDB" id="A0A8J2R963"/>
<dbReference type="PRINTS" id="PR00254">
    <property type="entry name" value="NICOTINICR"/>
</dbReference>
<feature type="transmembrane region" description="Helical" evidence="17">
    <location>
        <begin position="641"/>
        <end position="665"/>
    </location>
</feature>
<dbReference type="Gene3D" id="1.20.58.390">
    <property type="entry name" value="Neurotransmitter-gated ion-channel transmembrane domain"/>
    <property type="match status" value="3"/>
</dbReference>
<comment type="function">
    <text evidence="1">After binding acetylcholine, the AChR responds by an extensive change in conformation that affects all subunits and leads to opening of an ion-conducting channel across the plasma membrane.</text>
</comment>
<feature type="transmembrane region" description="Helical" evidence="17">
    <location>
        <begin position="368"/>
        <end position="387"/>
    </location>
</feature>
<gene>
    <name evidence="20" type="ORF">DCHRY22_LOCUS14328</name>
</gene>
<dbReference type="InterPro" id="IPR006202">
    <property type="entry name" value="Neur_chan_lig-bd"/>
</dbReference>
<keyword evidence="11" id="KW-0675">Receptor</keyword>
<feature type="domain" description="Neurotransmitter-gated ion-channel ligand-binding" evidence="18">
    <location>
        <begin position="198"/>
        <end position="367"/>
    </location>
</feature>
<dbReference type="GO" id="GO:0022848">
    <property type="term" value="F:acetylcholine-gated monoatomic cation-selective channel activity"/>
    <property type="evidence" value="ECO:0007669"/>
    <property type="project" value="InterPro"/>
</dbReference>
<keyword evidence="9 17" id="KW-0472">Membrane</keyword>
<evidence type="ECO:0000259" key="19">
    <source>
        <dbReference type="Pfam" id="PF02932"/>
    </source>
</evidence>
<feature type="transmembrane region" description="Helical" evidence="17">
    <location>
        <begin position="399"/>
        <end position="417"/>
    </location>
</feature>
<keyword evidence="13" id="KW-0628">Postsynaptic cell membrane</keyword>
<evidence type="ECO:0000256" key="6">
    <source>
        <dbReference type="ARBA" id="ARBA00022989"/>
    </source>
</evidence>
<dbReference type="InterPro" id="IPR038050">
    <property type="entry name" value="Neuro_actylchol_rec"/>
</dbReference>
<dbReference type="FunFam" id="2.70.170.10:FF:000016">
    <property type="entry name" value="Nicotinic acetylcholine receptor subunit"/>
    <property type="match status" value="1"/>
</dbReference>
<dbReference type="Pfam" id="PF02931">
    <property type="entry name" value="Neur_chan_LBD"/>
    <property type="match status" value="1"/>
</dbReference>
<evidence type="ECO:0000256" key="7">
    <source>
        <dbReference type="ARBA" id="ARBA00023018"/>
    </source>
</evidence>